<proteinExistence type="predicted"/>
<dbReference type="KEGG" id="sfi:SFUL_3731"/>
<sequence>MATTYEITYRVLPAGVGPDDYEPADLEERTDRFELSDPELASIDGNGYPQHYGPSYPEMKAAIRAHLGNGDEGIIVTVRQV</sequence>
<evidence type="ECO:0000313" key="1">
    <source>
        <dbReference type="EMBL" id="AGK78649.1"/>
    </source>
</evidence>
<gene>
    <name evidence="1" type="ORF">SFUL_3731</name>
</gene>
<dbReference type="HOGENOM" id="CLU_2620670_0_0_11"/>
<name>N0CUU1_STRMI</name>
<reference evidence="1 2" key="1">
    <citation type="submission" date="2013-04" db="EMBL/GenBank/DDBJ databases">
        <title>Complete genome sequence of Streptomyces fulvissimus.</title>
        <authorList>
            <person name="Myronovskyi M."/>
            <person name="Tokovenko B."/>
            <person name="Manderscheid N."/>
            <person name="Petzke L."/>
            <person name="Luzhetskyy A."/>
        </authorList>
    </citation>
    <scope>NUCLEOTIDE SEQUENCE [LARGE SCALE GENOMIC DNA]</scope>
    <source>
        <strain evidence="1 2">DSM 40593</strain>
    </source>
</reference>
<dbReference type="AlphaFoldDB" id="N0CUU1"/>
<dbReference type="Proteomes" id="UP000013304">
    <property type="component" value="Chromosome"/>
</dbReference>
<evidence type="ECO:0000313" key="2">
    <source>
        <dbReference type="Proteomes" id="UP000013304"/>
    </source>
</evidence>
<dbReference type="EMBL" id="CP005080">
    <property type="protein sequence ID" value="AGK78649.1"/>
    <property type="molecule type" value="Genomic_DNA"/>
</dbReference>
<dbReference type="RefSeq" id="WP_015610001.1">
    <property type="nucleotide sequence ID" value="NC_021177.1"/>
</dbReference>
<accession>N0CUU1</accession>
<dbReference type="PATRIC" id="fig|1303692.3.peg.3745"/>
<dbReference type="OrthoDB" id="4313441at2"/>
<organism evidence="1 2">
    <name type="scientific">Streptomyces microflavus DSM 40593</name>
    <dbReference type="NCBI Taxonomy" id="1303692"/>
    <lineage>
        <taxon>Bacteria</taxon>
        <taxon>Bacillati</taxon>
        <taxon>Actinomycetota</taxon>
        <taxon>Actinomycetes</taxon>
        <taxon>Kitasatosporales</taxon>
        <taxon>Streptomycetaceae</taxon>
        <taxon>Streptomyces</taxon>
    </lineage>
</organism>
<protein>
    <submittedName>
        <fullName evidence="1">Uncharacterized protein</fullName>
    </submittedName>
</protein>